<protein>
    <submittedName>
        <fullName evidence="8">Matrixin family metalloprotease</fullName>
    </submittedName>
</protein>
<gene>
    <name evidence="8" type="ORF">F5983_09035</name>
</gene>
<accession>A0A5N5EPA1</accession>
<name>A0A5N5EPA1_9ACTN</name>
<dbReference type="InterPro" id="IPR024079">
    <property type="entry name" value="MetalloPept_cat_dom_sf"/>
</dbReference>
<dbReference type="GO" id="GO:0031012">
    <property type="term" value="C:extracellular matrix"/>
    <property type="evidence" value="ECO:0007669"/>
    <property type="project" value="InterPro"/>
</dbReference>
<dbReference type="Gene3D" id="3.40.390.10">
    <property type="entry name" value="Collagenase (Catalytic Domain)"/>
    <property type="match status" value="1"/>
</dbReference>
<evidence type="ECO:0000256" key="5">
    <source>
        <dbReference type="SAM" id="MobiDB-lite"/>
    </source>
</evidence>
<evidence type="ECO:0000256" key="4">
    <source>
        <dbReference type="ARBA" id="ARBA00022833"/>
    </source>
</evidence>
<keyword evidence="9" id="KW-1185">Reference proteome</keyword>
<evidence type="ECO:0000256" key="3">
    <source>
        <dbReference type="ARBA" id="ARBA00022801"/>
    </source>
</evidence>
<keyword evidence="1 8" id="KW-0645">Protease</keyword>
<dbReference type="InterPro" id="IPR001818">
    <property type="entry name" value="Pept_M10_metallopeptidase"/>
</dbReference>
<reference evidence="8 9" key="1">
    <citation type="submission" date="2019-09" db="EMBL/GenBank/DDBJ databases">
        <authorList>
            <person name="Liu P."/>
        </authorList>
    </citation>
    <scope>NUCLEOTIDE SEQUENCE [LARGE SCALE GENOMIC DNA]</scope>
    <source>
        <strain evidence="8 9">TRM68085</strain>
    </source>
</reference>
<keyword evidence="6" id="KW-0472">Membrane</keyword>
<evidence type="ECO:0000256" key="2">
    <source>
        <dbReference type="ARBA" id="ARBA00022723"/>
    </source>
</evidence>
<evidence type="ECO:0000259" key="7">
    <source>
        <dbReference type="Pfam" id="PF00413"/>
    </source>
</evidence>
<dbReference type="Pfam" id="PF00413">
    <property type="entry name" value="Peptidase_M10"/>
    <property type="match status" value="1"/>
</dbReference>
<keyword evidence="4" id="KW-0862">Zinc</keyword>
<feature type="region of interest" description="Disordered" evidence="5">
    <location>
        <begin position="179"/>
        <end position="201"/>
    </location>
</feature>
<dbReference type="EMBL" id="VYUA01000006">
    <property type="protein sequence ID" value="KAB2592695.1"/>
    <property type="molecule type" value="Genomic_DNA"/>
</dbReference>
<keyword evidence="8" id="KW-0482">Metalloprotease</keyword>
<feature type="transmembrane region" description="Helical" evidence="6">
    <location>
        <begin position="28"/>
        <end position="51"/>
    </location>
</feature>
<evidence type="ECO:0000256" key="6">
    <source>
        <dbReference type="SAM" id="Phobius"/>
    </source>
</evidence>
<dbReference type="GO" id="GO:0004222">
    <property type="term" value="F:metalloendopeptidase activity"/>
    <property type="evidence" value="ECO:0007669"/>
    <property type="project" value="InterPro"/>
</dbReference>
<keyword evidence="2" id="KW-0479">Metal-binding</keyword>
<dbReference type="Proteomes" id="UP000326907">
    <property type="component" value="Unassembled WGS sequence"/>
</dbReference>
<organism evidence="8 9">
    <name type="scientific">Streptomyces arboris</name>
    <dbReference type="NCBI Taxonomy" id="2600619"/>
    <lineage>
        <taxon>Bacteria</taxon>
        <taxon>Bacillati</taxon>
        <taxon>Actinomycetota</taxon>
        <taxon>Actinomycetes</taxon>
        <taxon>Kitasatosporales</taxon>
        <taxon>Streptomycetaceae</taxon>
        <taxon>Streptomyces</taxon>
    </lineage>
</organism>
<evidence type="ECO:0000313" key="9">
    <source>
        <dbReference type="Proteomes" id="UP000326907"/>
    </source>
</evidence>
<sequence length="201" mass="22039">MTTFDTSFAIPQTKGGFDMRNQHHIGRYGISVSVLAVSLSVLAGATAPAAFAADSRGKSSVDSGEIRWEDGTKFDDARKWAATAWYNTEYKLTKIKIAPDAWNTITDLEWKDENRKDVSWVAQWRGKAGADSIVMNKAYLDDGKKYGTKAWRRKAAAHEMGHALGLGHRADGNLLAKTMGGLPSNARPTSTDRAGYNKLWG</sequence>
<dbReference type="GO" id="GO:0006508">
    <property type="term" value="P:proteolysis"/>
    <property type="evidence" value="ECO:0007669"/>
    <property type="project" value="UniProtKB-KW"/>
</dbReference>
<comment type="caution">
    <text evidence="8">The sequence shown here is derived from an EMBL/GenBank/DDBJ whole genome shotgun (WGS) entry which is preliminary data.</text>
</comment>
<evidence type="ECO:0000313" key="8">
    <source>
        <dbReference type="EMBL" id="KAB2592695.1"/>
    </source>
</evidence>
<dbReference type="SUPFAM" id="SSF55486">
    <property type="entry name" value="Metalloproteases ('zincins'), catalytic domain"/>
    <property type="match status" value="1"/>
</dbReference>
<keyword evidence="6" id="KW-1133">Transmembrane helix</keyword>
<dbReference type="GO" id="GO:0008270">
    <property type="term" value="F:zinc ion binding"/>
    <property type="evidence" value="ECO:0007669"/>
    <property type="project" value="InterPro"/>
</dbReference>
<proteinExistence type="predicted"/>
<evidence type="ECO:0000256" key="1">
    <source>
        <dbReference type="ARBA" id="ARBA00022670"/>
    </source>
</evidence>
<dbReference type="RefSeq" id="WP_151509833.1">
    <property type="nucleotide sequence ID" value="NZ_JBMVCA010000031.1"/>
</dbReference>
<feature type="domain" description="Peptidase M10 metallopeptidase" evidence="7">
    <location>
        <begin position="68"/>
        <end position="201"/>
    </location>
</feature>
<keyword evidence="3" id="KW-0378">Hydrolase</keyword>
<keyword evidence="6" id="KW-0812">Transmembrane</keyword>
<dbReference type="AlphaFoldDB" id="A0A5N5EPA1"/>